<dbReference type="InterPro" id="IPR051122">
    <property type="entry name" value="SDR_DHRS6-like"/>
</dbReference>
<evidence type="ECO:0000256" key="1">
    <source>
        <dbReference type="ARBA" id="ARBA00006484"/>
    </source>
</evidence>
<sequence length="252" mass="25393">MTFTGKSVLITGGASGIGYATAALFAQQGARIVVADINEGGLATAVETLNPAGDGQVFGVPCDTADPDSCTELIEYAIRHLGTLDVVCNVAGVLSIGPTGSFTDEMWQKVVGVNLNGPFYISKRAIPHLLETRGCIVNVASTAALVGVPYGAAYSATKTGLIGLTKALAVEYSRAGVRVNAVCPGHVLTPMTAGGPGPGPDTDLDLMSRLAPLTGKASEPSQIASAIAYLASDAAANITGTTLTIDGGQTAI</sequence>
<keyword evidence="2" id="KW-0560">Oxidoreductase</keyword>
<dbReference type="Pfam" id="PF13561">
    <property type="entry name" value="adh_short_C2"/>
    <property type="match status" value="1"/>
</dbReference>
<dbReference type="Gene3D" id="3.40.50.720">
    <property type="entry name" value="NAD(P)-binding Rossmann-like Domain"/>
    <property type="match status" value="1"/>
</dbReference>
<gene>
    <name evidence="3" type="ORF">EGT67_21930</name>
</gene>
<dbReference type="FunFam" id="3.40.50.720:FF:000084">
    <property type="entry name" value="Short-chain dehydrogenase reductase"/>
    <property type="match status" value="1"/>
</dbReference>
<dbReference type="CDD" id="cd05233">
    <property type="entry name" value="SDR_c"/>
    <property type="match status" value="1"/>
</dbReference>
<reference evidence="3 4" key="1">
    <citation type="submission" date="2018-11" db="EMBL/GenBank/DDBJ databases">
        <title>Rhodococcus spongicola sp. nov. and Rhodococcus xishaensis sp. nov. from marine sponges.</title>
        <authorList>
            <person name="Li L."/>
            <person name="Lin H.W."/>
        </authorList>
    </citation>
    <scope>NUCLEOTIDE SEQUENCE [LARGE SCALE GENOMIC DNA]</scope>
    <source>
        <strain evidence="3 4">CCTCC AB2014297</strain>
    </source>
</reference>
<dbReference type="InterPro" id="IPR036291">
    <property type="entry name" value="NAD(P)-bd_dom_sf"/>
</dbReference>
<dbReference type="PANTHER" id="PTHR43477:SF1">
    <property type="entry name" value="DIHYDROANTICAPSIN 7-DEHYDROGENASE"/>
    <property type="match status" value="1"/>
</dbReference>
<dbReference type="EMBL" id="RKLP01000013">
    <property type="protein sequence ID" value="RVW07224.1"/>
    <property type="molecule type" value="Genomic_DNA"/>
</dbReference>
<comment type="caution">
    <text evidence="3">The sequence shown here is derived from an EMBL/GenBank/DDBJ whole genome shotgun (WGS) entry which is preliminary data.</text>
</comment>
<dbReference type="PRINTS" id="PR00081">
    <property type="entry name" value="GDHRDH"/>
</dbReference>
<evidence type="ECO:0000313" key="3">
    <source>
        <dbReference type="EMBL" id="RVW07224.1"/>
    </source>
</evidence>
<dbReference type="Proteomes" id="UP000286208">
    <property type="component" value="Unassembled WGS sequence"/>
</dbReference>
<keyword evidence="4" id="KW-1185">Reference proteome</keyword>
<dbReference type="GO" id="GO:0016491">
    <property type="term" value="F:oxidoreductase activity"/>
    <property type="evidence" value="ECO:0007669"/>
    <property type="project" value="UniProtKB-KW"/>
</dbReference>
<name>A0A3S3ACT3_9NOCA</name>
<dbReference type="OrthoDB" id="7064009at2"/>
<dbReference type="PRINTS" id="PR00080">
    <property type="entry name" value="SDRFAMILY"/>
</dbReference>
<dbReference type="PANTHER" id="PTHR43477">
    <property type="entry name" value="DIHYDROANTICAPSIN 7-DEHYDROGENASE"/>
    <property type="match status" value="1"/>
</dbReference>
<protein>
    <submittedName>
        <fullName evidence="3">SDR family oxidoreductase</fullName>
    </submittedName>
</protein>
<dbReference type="InterPro" id="IPR002347">
    <property type="entry name" value="SDR_fam"/>
</dbReference>
<dbReference type="PROSITE" id="PS00061">
    <property type="entry name" value="ADH_SHORT"/>
    <property type="match status" value="1"/>
</dbReference>
<dbReference type="InterPro" id="IPR020904">
    <property type="entry name" value="Sc_DH/Rdtase_CS"/>
</dbReference>
<evidence type="ECO:0000313" key="4">
    <source>
        <dbReference type="Proteomes" id="UP000286208"/>
    </source>
</evidence>
<comment type="similarity">
    <text evidence="1">Belongs to the short-chain dehydrogenases/reductases (SDR) family.</text>
</comment>
<dbReference type="AlphaFoldDB" id="A0A3S3ACT3"/>
<accession>A0A3S3ACT3</accession>
<dbReference type="SUPFAM" id="SSF51735">
    <property type="entry name" value="NAD(P)-binding Rossmann-fold domains"/>
    <property type="match status" value="1"/>
</dbReference>
<dbReference type="RefSeq" id="WP_127918222.1">
    <property type="nucleotide sequence ID" value="NZ_RKLP01000013.1"/>
</dbReference>
<proteinExistence type="inferred from homology"/>
<organism evidence="3 4">
    <name type="scientific">Prescottella agglutinans</name>
    <dbReference type="NCBI Taxonomy" id="1644129"/>
    <lineage>
        <taxon>Bacteria</taxon>
        <taxon>Bacillati</taxon>
        <taxon>Actinomycetota</taxon>
        <taxon>Actinomycetes</taxon>
        <taxon>Mycobacteriales</taxon>
        <taxon>Nocardiaceae</taxon>
        <taxon>Prescottella</taxon>
    </lineage>
</organism>
<evidence type="ECO:0000256" key="2">
    <source>
        <dbReference type="ARBA" id="ARBA00023002"/>
    </source>
</evidence>